<protein>
    <submittedName>
        <fullName evidence="2">Uncharacterized protein</fullName>
    </submittedName>
</protein>
<dbReference type="EMBL" id="RRYP01001410">
    <property type="protein sequence ID" value="TNV85991.1"/>
    <property type="molecule type" value="Genomic_DNA"/>
</dbReference>
<keyword evidence="1" id="KW-0732">Signal</keyword>
<dbReference type="AlphaFoldDB" id="A0A8J8P5L2"/>
<evidence type="ECO:0000313" key="3">
    <source>
        <dbReference type="Proteomes" id="UP000785679"/>
    </source>
</evidence>
<evidence type="ECO:0000313" key="2">
    <source>
        <dbReference type="EMBL" id="TNV85991.1"/>
    </source>
</evidence>
<keyword evidence="3" id="KW-1185">Reference proteome</keyword>
<dbReference type="Proteomes" id="UP000785679">
    <property type="component" value="Unassembled WGS sequence"/>
</dbReference>
<feature type="chain" id="PRO_5035309465" evidence="1">
    <location>
        <begin position="19"/>
        <end position="340"/>
    </location>
</feature>
<comment type="caution">
    <text evidence="2">The sequence shown here is derived from an EMBL/GenBank/DDBJ whole genome shotgun (WGS) entry which is preliminary data.</text>
</comment>
<feature type="signal peptide" evidence="1">
    <location>
        <begin position="1"/>
        <end position="18"/>
    </location>
</feature>
<accession>A0A8J8P5L2</accession>
<sequence length="340" mass="39007">MIFPLLLILNLVAANNLALNDPKRKLDGTCSFFRTTSVATYYALLDASPNQAIVQDPLWSNGNCQWASGFHYYTEELCTPSISPKCHTLVPSTVWVETALTSVEIKIRTDPSGVPGSYYFRLAYSNSPGGILMFQKPYRVTVVDCTRPTSNDALILNNTQTYTFVRGIPSRQIIDNEFPVGKFFDLCLQSNYYFTFYGYQLVVKYWNGWIQVSDGSQIEWTWDQYVTIRDVEYPFPPGYCNCQHPYAFLKPLVTLYTIDYNQKPLSVFNRTVYIQPSCYPDESNFAKLKQNEMDYRLNSPAKTLLLPKITQRSARPTEQFTPTLKRIRSLFLTIGQMALL</sequence>
<organism evidence="2 3">
    <name type="scientific">Halteria grandinella</name>
    <dbReference type="NCBI Taxonomy" id="5974"/>
    <lineage>
        <taxon>Eukaryota</taxon>
        <taxon>Sar</taxon>
        <taxon>Alveolata</taxon>
        <taxon>Ciliophora</taxon>
        <taxon>Intramacronucleata</taxon>
        <taxon>Spirotrichea</taxon>
        <taxon>Stichotrichia</taxon>
        <taxon>Sporadotrichida</taxon>
        <taxon>Halteriidae</taxon>
        <taxon>Halteria</taxon>
    </lineage>
</organism>
<proteinExistence type="predicted"/>
<gene>
    <name evidence="2" type="ORF">FGO68_gene6890</name>
</gene>
<reference evidence="2" key="1">
    <citation type="submission" date="2019-06" db="EMBL/GenBank/DDBJ databases">
        <authorList>
            <person name="Zheng W."/>
        </authorList>
    </citation>
    <scope>NUCLEOTIDE SEQUENCE</scope>
    <source>
        <strain evidence="2">QDHG01</strain>
    </source>
</reference>
<evidence type="ECO:0000256" key="1">
    <source>
        <dbReference type="SAM" id="SignalP"/>
    </source>
</evidence>
<name>A0A8J8P5L2_HALGN</name>